<name>A0ABW4RC16_9RHOB</name>
<dbReference type="Proteomes" id="UP001597213">
    <property type="component" value="Unassembled WGS sequence"/>
</dbReference>
<gene>
    <name evidence="1" type="ORF">ACFSCT_19025</name>
</gene>
<comment type="caution">
    <text evidence="1">The sequence shown here is derived from an EMBL/GenBank/DDBJ whole genome shotgun (WGS) entry which is preliminary data.</text>
</comment>
<proteinExistence type="predicted"/>
<accession>A0ABW4RC16</accession>
<dbReference type="RefSeq" id="WP_379145440.1">
    <property type="nucleotide sequence ID" value="NZ_JBHUEN010000053.1"/>
</dbReference>
<reference evidence="2" key="1">
    <citation type="journal article" date="2019" name="Int. J. Syst. Evol. Microbiol.">
        <title>The Global Catalogue of Microorganisms (GCM) 10K type strain sequencing project: providing services to taxonomists for standard genome sequencing and annotation.</title>
        <authorList>
            <consortium name="The Broad Institute Genomics Platform"/>
            <consortium name="The Broad Institute Genome Sequencing Center for Infectious Disease"/>
            <person name="Wu L."/>
            <person name="Ma J."/>
        </authorList>
    </citation>
    <scope>NUCLEOTIDE SEQUENCE [LARGE SCALE GENOMIC DNA]</scope>
    <source>
        <strain evidence="2">CCUG 56029</strain>
    </source>
</reference>
<keyword evidence="2" id="KW-1185">Reference proteome</keyword>
<organism evidence="1 2">
    <name type="scientific">Paracoccus pacificus</name>
    <dbReference type="NCBI Taxonomy" id="1463598"/>
    <lineage>
        <taxon>Bacteria</taxon>
        <taxon>Pseudomonadati</taxon>
        <taxon>Pseudomonadota</taxon>
        <taxon>Alphaproteobacteria</taxon>
        <taxon>Rhodobacterales</taxon>
        <taxon>Paracoccaceae</taxon>
        <taxon>Paracoccus</taxon>
    </lineage>
</organism>
<evidence type="ECO:0000313" key="1">
    <source>
        <dbReference type="EMBL" id="MFD1883809.1"/>
    </source>
</evidence>
<protein>
    <submittedName>
        <fullName evidence="1">Uncharacterized protein</fullName>
    </submittedName>
</protein>
<dbReference type="EMBL" id="JBHUEN010000053">
    <property type="protein sequence ID" value="MFD1883809.1"/>
    <property type="molecule type" value="Genomic_DNA"/>
</dbReference>
<sequence length="78" mass="8600">MTTGQQTDPSMDAAIDQLRIENLQNMLAHLNCYPADDAECVFELKLPLSMLTAIMLRSAEARTTPQSLVLDLLSEAGY</sequence>
<evidence type="ECO:0000313" key="2">
    <source>
        <dbReference type="Proteomes" id="UP001597213"/>
    </source>
</evidence>